<evidence type="ECO:0000313" key="1">
    <source>
        <dbReference type="EMBL" id="ANK63260.1"/>
    </source>
</evidence>
<keyword evidence="2" id="KW-1185">Reference proteome</keyword>
<reference evidence="1 2" key="1">
    <citation type="submission" date="2016-03" db="EMBL/GenBank/DDBJ databases">
        <title>Pediococcus and Lactobacillus from brewery environment - whole genome sequencing and assembly.</title>
        <authorList>
            <person name="Behr J."/>
            <person name="Geissler A.J."/>
            <person name="Vogel R.F."/>
        </authorList>
    </citation>
    <scope>NUCLEOTIDE SEQUENCE [LARGE SCALE GENOMIC DNA]</scope>
    <source>
        <strain evidence="1 2">TMW 1.1989</strain>
    </source>
</reference>
<protein>
    <submittedName>
        <fullName evidence="1">Uncharacterized protein</fullName>
    </submittedName>
</protein>
<dbReference type="RefSeq" id="WP_068225206.1">
    <property type="nucleotide sequence ID" value="NZ_CP014623.1"/>
</dbReference>
<dbReference type="OrthoDB" id="2315555at2"/>
<evidence type="ECO:0000313" key="2">
    <source>
        <dbReference type="Proteomes" id="UP000078582"/>
    </source>
</evidence>
<dbReference type="KEGG" id="lbt:AYR52_06405"/>
<dbReference type="GeneID" id="42982801"/>
<name>A0A192H4F9_9LACO</name>
<dbReference type="EMBL" id="CP014873">
    <property type="protein sequence ID" value="ANK63260.1"/>
    <property type="molecule type" value="Genomic_DNA"/>
</dbReference>
<gene>
    <name evidence="1" type="ORF">AYR53_11070</name>
</gene>
<accession>A0A192H4F9</accession>
<sequence length="98" mass="11391">MKFDVITSNIAHTIRDRRKHAGRQQVSFPVTFTHNKKEATGCLIFVVEKDGQYQAKKFSERYMNIDDPAVHVYHGAYYECDDDLDRRDELIDVIAGKL</sequence>
<proteinExistence type="predicted"/>
<dbReference type="Proteomes" id="UP000078582">
    <property type="component" value="Chromosome"/>
</dbReference>
<organism evidence="1 2">
    <name type="scientific">Loigolactobacillus backii</name>
    <dbReference type="NCBI Taxonomy" id="375175"/>
    <lineage>
        <taxon>Bacteria</taxon>
        <taxon>Bacillati</taxon>
        <taxon>Bacillota</taxon>
        <taxon>Bacilli</taxon>
        <taxon>Lactobacillales</taxon>
        <taxon>Lactobacillaceae</taxon>
        <taxon>Loigolactobacillus</taxon>
    </lineage>
</organism>
<dbReference type="AlphaFoldDB" id="A0A192H4F9"/>